<evidence type="ECO:0000256" key="1">
    <source>
        <dbReference type="ARBA" id="ARBA00022487"/>
    </source>
</evidence>
<evidence type="ECO:0000256" key="2">
    <source>
        <dbReference type="ARBA" id="ARBA00022801"/>
    </source>
</evidence>
<gene>
    <name evidence="5" type="ORF">WR25_06424</name>
</gene>
<keyword evidence="3" id="KW-0472">Membrane</keyword>
<dbReference type="OrthoDB" id="19653at2759"/>
<evidence type="ECO:0000313" key="6">
    <source>
        <dbReference type="Proteomes" id="UP000218231"/>
    </source>
</evidence>
<dbReference type="CDD" id="cd00637">
    <property type="entry name" value="7tm_classA_rhodopsin-like"/>
    <property type="match status" value="1"/>
</dbReference>
<dbReference type="SUPFAM" id="SSF53474">
    <property type="entry name" value="alpha/beta-Hydrolases"/>
    <property type="match status" value="1"/>
</dbReference>
<feature type="transmembrane region" description="Helical" evidence="3">
    <location>
        <begin position="129"/>
        <end position="150"/>
    </location>
</feature>
<keyword evidence="3" id="KW-0812">Transmembrane</keyword>
<dbReference type="PROSITE" id="PS00122">
    <property type="entry name" value="CARBOXYLESTERASE_B_1"/>
    <property type="match status" value="1"/>
</dbReference>
<keyword evidence="6" id="KW-1185">Reference proteome</keyword>
<keyword evidence="1" id="KW-0719">Serine esterase</keyword>
<protein>
    <recommendedName>
        <fullName evidence="4">BD-FAE-like domain-containing protein</fullName>
    </recommendedName>
</protein>
<evidence type="ECO:0000313" key="5">
    <source>
        <dbReference type="EMBL" id="PAV70386.1"/>
    </source>
</evidence>
<feature type="transmembrane region" description="Helical" evidence="3">
    <location>
        <begin position="187"/>
        <end position="208"/>
    </location>
</feature>
<dbReference type="Pfam" id="PF20434">
    <property type="entry name" value="BD-FAE"/>
    <property type="match status" value="1"/>
</dbReference>
<dbReference type="InterPro" id="IPR019826">
    <property type="entry name" value="Carboxylesterase_B_AS"/>
</dbReference>
<dbReference type="InterPro" id="IPR019421">
    <property type="entry name" value="7TM_GPCR_serpentine_rcpt_Srd"/>
</dbReference>
<reference evidence="5 6" key="1">
    <citation type="journal article" date="2017" name="Curr. Biol.">
        <title>Genome architecture and evolution of a unichromosomal asexual nematode.</title>
        <authorList>
            <person name="Fradin H."/>
            <person name="Zegar C."/>
            <person name="Gutwein M."/>
            <person name="Lucas J."/>
            <person name="Kovtun M."/>
            <person name="Corcoran D."/>
            <person name="Baugh L.R."/>
            <person name="Kiontke K."/>
            <person name="Gunsalus K."/>
            <person name="Fitch D.H."/>
            <person name="Piano F."/>
        </authorList>
    </citation>
    <scope>NUCLEOTIDE SEQUENCE [LARGE SCALE GENOMIC DNA]</scope>
    <source>
        <strain evidence="5">PF1309</strain>
    </source>
</reference>
<dbReference type="Gene3D" id="1.20.1070.10">
    <property type="entry name" value="Rhodopsin 7-helix transmembrane proteins"/>
    <property type="match status" value="1"/>
</dbReference>
<proteinExistence type="predicted"/>
<comment type="caution">
    <text evidence="5">The sequence shown here is derived from an EMBL/GenBank/DDBJ whole genome shotgun (WGS) entry which is preliminary data.</text>
</comment>
<dbReference type="PANTHER" id="PTHR45580:SF7">
    <property type="entry name" value="CARBOXYLESTERASE TYPE B DOMAIN-CONTAINING PROTEIN-RELATED"/>
    <property type="match status" value="1"/>
</dbReference>
<accession>A0A2A2K8S3</accession>
<dbReference type="InterPro" id="IPR049492">
    <property type="entry name" value="BD-FAE-like_dom"/>
</dbReference>
<feature type="transmembrane region" description="Helical" evidence="3">
    <location>
        <begin position="12"/>
        <end position="33"/>
    </location>
</feature>
<dbReference type="InterPro" id="IPR029058">
    <property type="entry name" value="AB_hydrolase_fold"/>
</dbReference>
<dbReference type="SUPFAM" id="SSF81321">
    <property type="entry name" value="Family A G protein-coupled receptor-like"/>
    <property type="match status" value="1"/>
</dbReference>
<dbReference type="EMBL" id="LIAE01009280">
    <property type="protein sequence ID" value="PAV70386.1"/>
    <property type="molecule type" value="Genomic_DNA"/>
</dbReference>
<dbReference type="STRING" id="2018661.A0A2A2K8S3"/>
<keyword evidence="2" id="KW-0378">Hydrolase</keyword>
<name>A0A2A2K8S3_9BILA</name>
<dbReference type="GO" id="GO:0052689">
    <property type="term" value="F:carboxylic ester hydrolase activity"/>
    <property type="evidence" value="ECO:0007669"/>
    <property type="project" value="UniProtKB-KW"/>
</dbReference>
<keyword evidence="3" id="KW-1133">Transmembrane helix</keyword>
<dbReference type="Gene3D" id="3.40.50.1820">
    <property type="entry name" value="alpha/beta hydrolase"/>
    <property type="match status" value="1"/>
</dbReference>
<evidence type="ECO:0000256" key="3">
    <source>
        <dbReference type="SAM" id="Phobius"/>
    </source>
</evidence>
<feature type="transmembrane region" description="Helical" evidence="3">
    <location>
        <begin position="97"/>
        <end position="117"/>
    </location>
</feature>
<dbReference type="AlphaFoldDB" id="A0A2A2K8S3"/>
<organism evidence="5 6">
    <name type="scientific">Diploscapter pachys</name>
    <dbReference type="NCBI Taxonomy" id="2018661"/>
    <lineage>
        <taxon>Eukaryota</taxon>
        <taxon>Metazoa</taxon>
        <taxon>Ecdysozoa</taxon>
        <taxon>Nematoda</taxon>
        <taxon>Chromadorea</taxon>
        <taxon>Rhabditida</taxon>
        <taxon>Rhabditina</taxon>
        <taxon>Rhabditomorpha</taxon>
        <taxon>Rhabditoidea</taxon>
        <taxon>Rhabditidae</taxon>
        <taxon>Diploscapter</taxon>
    </lineage>
</organism>
<feature type="domain" description="BD-FAE-like" evidence="4">
    <location>
        <begin position="307"/>
        <end position="430"/>
    </location>
</feature>
<sequence>MIDWPLTIFEVWHYTVNTIGIFSNALLICLCIFKTPRVIRSYAVLMLNFAISDFGACITDLFVGQRLIPAGIALAYISNGPCKYISGTACYVGYSLMLHFLAHSLWSLLLSFAYRYYILFHSSPSRTTLMLIICFIYTPSFFQWTTFLMANDDQAKVETYLRDRFPDYDFDNKTITGTLNILKSWQAMFTILHMTLPVTPVYCTILILRKKIIKELASVAGTMAKMSHATKNMHKQLLRKVPYAAPPIGDLRFAYPQPPIKWNGVWDATEFGPGCMENSSSTKNHPEVISEDCLFLNFYTNDYCLKHKNCSAVFYIHGGAMAFDSPVVFRDNRMVENFPSKDVIMILAAYRLNVFSHLVFGDDSVVPRNLPIYDILYGLEFVNHELRNFGGNPNSVTVFGHSSGGNLALAMAFSKNIDPEQRLFQRVIGMSPSSGSYTLEKKQNNTNIIVEMANCTRSNVPEIVDCMRKVDAFELLRYSRIMDDHSNELNPFTGIFWTPPLFSFSSFMEQLQQDVKPRDILLGNTDREYDFPQFDKKDDWRDNDVTMSEEFGYKNQKDIQRIFERDLVYLYSITVPKGRSTHNADRQYILGYPFRNEINWTDADDYTTGQFYAQLYANFIKTGKPELQVTSNTICENWTLLFHT</sequence>
<dbReference type="PANTHER" id="PTHR45580">
    <property type="entry name" value="PROTEIN CBG05369"/>
    <property type="match status" value="1"/>
</dbReference>
<dbReference type="Pfam" id="PF10317">
    <property type="entry name" value="7TM_GPCR_Srd"/>
    <property type="match status" value="1"/>
</dbReference>
<dbReference type="Proteomes" id="UP000218231">
    <property type="component" value="Unassembled WGS sequence"/>
</dbReference>
<evidence type="ECO:0000259" key="4">
    <source>
        <dbReference type="Pfam" id="PF20434"/>
    </source>
</evidence>